<dbReference type="AlphaFoldDB" id="A0A1Z4N8V7"/>
<dbReference type="Proteomes" id="UP000218785">
    <property type="component" value="Chromosome"/>
</dbReference>
<dbReference type="Gene3D" id="3.90.550.10">
    <property type="entry name" value="Spore Coat Polysaccharide Biosynthesis Protein SpsA, Chain A"/>
    <property type="match status" value="1"/>
</dbReference>
<name>A0A1Z4N8V7_9CYAN</name>
<dbReference type="SUPFAM" id="SSF53448">
    <property type="entry name" value="Nucleotide-diphospho-sugar transferases"/>
    <property type="match status" value="1"/>
</dbReference>
<dbReference type="InterPro" id="IPR029044">
    <property type="entry name" value="Nucleotide-diphossugar_trans"/>
</dbReference>
<evidence type="ECO:0000313" key="2">
    <source>
        <dbReference type="EMBL" id="BAZ02159.1"/>
    </source>
</evidence>
<dbReference type="InterPro" id="IPR001173">
    <property type="entry name" value="Glyco_trans_2-like"/>
</dbReference>
<reference evidence="2 3" key="1">
    <citation type="submission" date="2017-06" db="EMBL/GenBank/DDBJ databases">
        <title>Genome sequencing of cyanobaciteial culture collection at National Institute for Environmental Studies (NIES).</title>
        <authorList>
            <person name="Hirose Y."/>
            <person name="Shimura Y."/>
            <person name="Fujisawa T."/>
            <person name="Nakamura Y."/>
            <person name="Kawachi M."/>
        </authorList>
    </citation>
    <scope>NUCLEOTIDE SEQUENCE [LARGE SCALE GENOMIC DNA]</scope>
    <source>
        <strain evidence="2 3">NIES-37</strain>
    </source>
</reference>
<feature type="domain" description="Glycosyltransferase 2-like" evidence="1">
    <location>
        <begin position="24"/>
        <end position="190"/>
    </location>
</feature>
<keyword evidence="3" id="KW-1185">Reference proteome</keyword>
<gene>
    <name evidence="2" type="ORF">NIES37_61680</name>
</gene>
<sequence length="339" mass="38848">MNEPHPYRATIVPVPEGIPRPLWSVMIPTYNCANYLRETLVSVLAQDPGTEVMQIEVIDDHSTKDDPEAVVRELAGDRVSFYRQPENVGYIKNFETCLQRSRGQLIHLLHGDDCVRDGFYRKLQRGFEENVDIGAAFCRHIHIDEQGNPIWTSYLEQPESGTLSNWLERIAVKQLIQAPSIVVRRDVYEQLGGFDRRMSCWGEDWEMWVRIAVHYPVWYEVEPLALYRRGATSLTGKSVRTGKNIQDFRQAVNIVREYLPSKSANKLSRTALRNYAFYALNSAKDFLSAGDSYGARNQLREALNCDLSIAIVRASIKLMIPIFRLMILSGLPWRQPANS</sequence>
<dbReference type="GO" id="GO:0016740">
    <property type="term" value="F:transferase activity"/>
    <property type="evidence" value="ECO:0007669"/>
    <property type="project" value="UniProtKB-KW"/>
</dbReference>
<organism evidence="2 3">
    <name type="scientific">Tolypothrix tenuis PCC 7101</name>
    <dbReference type="NCBI Taxonomy" id="231146"/>
    <lineage>
        <taxon>Bacteria</taxon>
        <taxon>Bacillati</taxon>
        <taxon>Cyanobacteriota</taxon>
        <taxon>Cyanophyceae</taxon>
        <taxon>Nostocales</taxon>
        <taxon>Tolypothrichaceae</taxon>
        <taxon>Tolypothrix</taxon>
    </lineage>
</organism>
<dbReference type="RefSeq" id="WP_096582184.1">
    <property type="nucleotide sequence ID" value="NZ_CAWNJS010000001.1"/>
</dbReference>
<evidence type="ECO:0000313" key="3">
    <source>
        <dbReference type="Proteomes" id="UP000218785"/>
    </source>
</evidence>
<accession>A0A1Z4N8V7</accession>
<dbReference type="InterPro" id="IPR050834">
    <property type="entry name" value="Glycosyltransf_2"/>
</dbReference>
<dbReference type="Pfam" id="PF00535">
    <property type="entry name" value="Glycos_transf_2"/>
    <property type="match status" value="1"/>
</dbReference>
<keyword evidence="2" id="KW-0808">Transferase</keyword>
<proteinExistence type="predicted"/>
<dbReference type="KEGG" id="ttq:NIES37_61680"/>
<protein>
    <submittedName>
        <fullName evidence="2">Family 2 glycosyl transferase</fullName>
    </submittedName>
</protein>
<evidence type="ECO:0000259" key="1">
    <source>
        <dbReference type="Pfam" id="PF00535"/>
    </source>
</evidence>
<dbReference type="EMBL" id="AP018248">
    <property type="protein sequence ID" value="BAZ02159.1"/>
    <property type="molecule type" value="Genomic_DNA"/>
</dbReference>
<dbReference type="PANTHER" id="PTHR43685">
    <property type="entry name" value="GLYCOSYLTRANSFERASE"/>
    <property type="match status" value="1"/>
</dbReference>
<dbReference type="PANTHER" id="PTHR43685:SF11">
    <property type="entry name" value="GLYCOSYLTRANSFERASE TAGX-RELATED"/>
    <property type="match status" value="1"/>
</dbReference>